<keyword evidence="9" id="KW-1185">Reference proteome</keyword>
<proteinExistence type="predicted"/>
<evidence type="ECO:0000256" key="7">
    <source>
        <dbReference type="SAM" id="MobiDB-lite"/>
    </source>
</evidence>
<protein>
    <submittedName>
        <fullName evidence="8">WD40-repeat-containing domain protein</fullName>
    </submittedName>
</protein>
<accession>A0AAD7GQ64</accession>
<dbReference type="InterPro" id="IPR001680">
    <property type="entry name" value="WD40_rpt"/>
</dbReference>
<evidence type="ECO:0000256" key="4">
    <source>
        <dbReference type="ARBA" id="ARBA00022776"/>
    </source>
</evidence>
<evidence type="ECO:0000256" key="3">
    <source>
        <dbReference type="ARBA" id="ARBA00022737"/>
    </source>
</evidence>
<sequence>MPLRESAGERHSRPLTATSSFIVPGTSPASSSGLVRSASFTSSASGLVRSASFSSFHSHATTEAGQEPYYPEGSSKYALRDTRVAIDFSLPAESGAVPLAYSAQKSLLYFTRGNRVQYKSLITADAVSQLCKLPDMLGDLTLLAAGDAALIALASSTGAIQLWDAGAKKLVCGWTTKGAVSMAWSGPVLSVGGPKGAVRHYDTRVQPAAKMREQAAKVTRHQTRVAAMAWNTDGKLLASGDGSGAVYCWDARSNRVPLDVGEFVQRRKKIQHAGAVSALAWCPWQPKLLATGDVLGTVKLWTIDAASPHSNASVPGKLVLPGGVVALHFAPHYKELLSAVGSAPPATSTAPVVPGVSNAVATHALPSLRPIARTAVSVAGSQQGTGSSAEPHAVTGAVLAGHKIVLAVPGEGKLKVFEVWGKRREVRRQASFLGNSIR</sequence>
<feature type="compositionally biased region" description="Basic and acidic residues" evidence="7">
    <location>
        <begin position="1"/>
        <end position="12"/>
    </location>
</feature>
<dbReference type="AlphaFoldDB" id="A0AAD7GQ64"/>
<keyword evidence="4" id="KW-0498">Mitosis</keyword>
<reference evidence="8" key="1">
    <citation type="submission" date="2023-03" db="EMBL/GenBank/DDBJ databases">
        <title>Massive genome expansion in bonnet fungi (Mycena s.s.) driven by repeated elements and novel gene families across ecological guilds.</title>
        <authorList>
            <consortium name="Lawrence Berkeley National Laboratory"/>
            <person name="Harder C.B."/>
            <person name="Miyauchi S."/>
            <person name="Viragh M."/>
            <person name="Kuo A."/>
            <person name="Thoen E."/>
            <person name="Andreopoulos B."/>
            <person name="Lu D."/>
            <person name="Skrede I."/>
            <person name="Drula E."/>
            <person name="Henrissat B."/>
            <person name="Morin E."/>
            <person name="Kohler A."/>
            <person name="Barry K."/>
            <person name="LaButti K."/>
            <person name="Morin E."/>
            <person name="Salamov A."/>
            <person name="Lipzen A."/>
            <person name="Mereny Z."/>
            <person name="Hegedus B."/>
            <person name="Baldrian P."/>
            <person name="Stursova M."/>
            <person name="Weitz H."/>
            <person name="Taylor A."/>
            <person name="Grigoriev I.V."/>
            <person name="Nagy L.G."/>
            <person name="Martin F."/>
            <person name="Kauserud H."/>
        </authorList>
    </citation>
    <scope>NUCLEOTIDE SEQUENCE</scope>
    <source>
        <strain evidence="8">CBHHK067</strain>
    </source>
</reference>
<feature type="region of interest" description="Disordered" evidence="7">
    <location>
        <begin position="1"/>
        <end position="22"/>
    </location>
</feature>
<dbReference type="InterPro" id="IPR015943">
    <property type="entry name" value="WD40/YVTN_repeat-like_dom_sf"/>
</dbReference>
<dbReference type="GO" id="GO:1905786">
    <property type="term" value="P:positive regulation of anaphase-promoting complex-dependent catabolic process"/>
    <property type="evidence" value="ECO:0007669"/>
    <property type="project" value="TreeGrafter"/>
</dbReference>
<dbReference type="SUPFAM" id="SSF50978">
    <property type="entry name" value="WD40 repeat-like"/>
    <property type="match status" value="1"/>
</dbReference>
<evidence type="ECO:0000256" key="1">
    <source>
        <dbReference type="ARBA" id="ARBA00022574"/>
    </source>
</evidence>
<feature type="repeat" description="WD" evidence="6">
    <location>
        <begin position="218"/>
        <end position="259"/>
    </location>
</feature>
<keyword evidence="1 6" id="KW-0853">WD repeat</keyword>
<evidence type="ECO:0000256" key="2">
    <source>
        <dbReference type="ARBA" id="ARBA00022618"/>
    </source>
</evidence>
<dbReference type="PROSITE" id="PS50294">
    <property type="entry name" value="WD_REPEATS_REGION"/>
    <property type="match status" value="1"/>
</dbReference>
<organism evidence="8 9">
    <name type="scientific">Mycena rosella</name>
    <name type="common">Pink bonnet</name>
    <name type="synonym">Agaricus rosellus</name>
    <dbReference type="NCBI Taxonomy" id="1033263"/>
    <lineage>
        <taxon>Eukaryota</taxon>
        <taxon>Fungi</taxon>
        <taxon>Dikarya</taxon>
        <taxon>Basidiomycota</taxon>
        <taxon>Agaricomycotina</taxon>
        <taxon>Agaricomycetes</taxon>
        <taxon>Agaricomycetidae</taxon>
        <taxon>Agaricales</taxon>
        <taxon>Marasmiineae</taxon>
        <taxon>Mycenaceae</taxon>
        <taxon>Mycena</taxon>
    </lineage>
</organism>
<dbReference type="InterPro" id="IPR033010">
    <property type="entry name" value="Cdc20/Fizzy"/>
</dbReference>
<dbReference type="EMBL" id="JARKIE010000023">
    <property type="protein sequence ID" value="KAJ7699306.1"/>
    <property type="molecule type" value="Genomic_DNA"/>
</dbReference>
<dbReference type="Pfam" id="PF00400">
    <property type="entry name" value="WD40"/>
    <property type="match status" value="2"/>
</dbReference>
<keyword evidence="5" id="KW-0131">Cell cycle</keyword>
<dbReference type="PROSITE" id="PS50082">
    <property type="entry name" value="WD_REPEATS_2"/>
    <property type="match status" value="1"/>
</dbReference>
<dbReference type="PANTHER" id="PTHR19918">
    <property type="entry name" value="CELL DIVISION CYCLE 20 CDC20 FIZZY -RELATED"/>
    <property type="match status" value="1"/>
</dbReference>
<evidence type="ECO:0000313" key="8">
    <source>
        <dbReference type="EMBL" id="KAJ7699306.1"/>
    </source>
</evidence>
<keyword evidence="2" id="KW-0132">Cell division</keyword>
<dbReference type="GO" id="GO:0051301">
    <property type="term" value="P:cell division"/>
    <property type="evidence" value="ECO:0007669"/>
    <property type="project" value="UniProtKB-KW"/>
</dbReference>
<gene>
    <name evidence="8" type="ORF">B0H17DRAFT_926684</name>
</gene>
<dbReference type="InterPro" id="IPR036322">
    <property type="entry name" value="WD40_repeat_dom_sf"/>
</dbReference>
<keyword evidence="3" id="KW-0677">Repeat</keyword>
<dbReference type="GO" id="GO:0031145">
    <property type="term" value="P:anaphase-promoting complex-dependent catabolic process"/>
    <property type="evidence" value="ECO:0007669"/>
    <property type="project" value="TreeGrafter"/>
</dbReference>
<dbReference type="PANTHER" id="PTHR19918:SF8">
    <property type="entry name" value="FI02843P"/>
    <property type="match status" value="1"/>
</dbReference>
<dbReference type="GO" id="GO:0005680">
    <property type="term" value="C:anaphase-promoting complex"/>
    <property type="evidence" value="ECO:0007669"/>
    <property type="project" value="TreeGrafter"/>
</dbReference>
<dbReference type="GO" id="GO:1990757">
    <property type="term" value="F:ubiquitin ligase activator activity"/>
    <property type="evidence" value="ECO:0007669"/>
    <property type="project" value="TreeGrafter"/>
</dbReference>
<evidence type="ECO:0000313" key="9">
    <source>
        <dbReference type="Proteomes" id="UP001221757"/>
    </source>
</evidence>
<evidence type="ECO:0000256" key="5">
    <source>
        <dbReference type="ARBA" id="ARBA00023306"/>
    </source>
</evidence>
<name>A0AAD7GQ64_MYCRO</name>
<dbReference type="SMART" id="SM00320">
    <property type="entry name" value="WD40"/>
    <property type="match status" value="3"/>
</dbReference>
<dbReference type="GO" id="GO:0010997">
    <property type="term" value="F:anaphase-promoting complex binding"/>
    <property type="evidence" value="ECO:0007669"/>
    <property type="project" value="InterPro"/>
</dbReference>
<dbReference type="Gene3D" id="2.130.10.10">
    <property type="entry name" value="YVTN repeat-like/Quinoprotein amine dehydrogenase"/>
    <property type="match status" value="1"/>
</dbReference>
<comment type="caution">
    <text evidence="8">The sequence shown here is derived from an EMBL/GenBank/DDBJ whole genome shotgun (WGS) entry which is preliminary data.</text>
</comment>
<evidence type="ECO:0000256" key="6">
    <source>
        <dbReference type="PROSITE-ProRule" id="PRU00221"/>
    </source>
</evidence>
<dbReference type="Proteomes" id="UP001221757">
    <property type="component" value="Unassembled WGS sequence"/>
</dbReference>